<evidence type="ECO:0000256" key="4">
    <source>
        <dbReference type="ARBA" id="ARBA00022777"/>
    </source>
</evidence>
<organism evidence="9 10">
    <name type="scientific">Nocardiopsis sediminis</name>
    <dbReference type="NCBI Taxonomy" id="1778267"/>
    <lineage>
        <taxon>Bacteria</taxon>
        <taxon>Bacillati</taxon>
        <taxon>Actinomycetota</taxon>
        <taxon>Actinomycetes</taxon>
        <taxon>Streptosporangiales</taxon>
        <taxon>Nocardiopsidaceae</taxon>
        <taxon>Nocardiopsis</taxon>
    </lineage>
</organism>
<dbReference type="GO" id="GO:0016301">
    <property type="term" value="F:kinase activity"/>
    <property type="evidence" value="ECO:0007669"/>
    <property type="project" value="UniProtKB-KW"/>
</dbReference>
<feature type="domain" description="Four-carbon acid sugar kinase nucleotide binding" evidence="8">
    <location>
        <begin position="228"/>
        <end position="380"/>
    </location>
</feature>
<keyword evidence="6" id="KW-0119">Carbohydrate metabolism</keyword>
<evidence type="ECO:0000256" key="3">
    <source>
        <dbReference type="ARBA" id="ARBA00022741"/>
    </source>
</evidence>
<feature type="domain" description="Four-carbon acid sugar kinase N-terminal" evidence="7">
    <location>
        <begin position="5"/>
        <end position="212"/>
    </location>
</feature>
<evidence type="ECO:0000256" key="5">
    <source>
        <dbReference type="ARBA" id="ARBA00022840"/>
    </source>
</evidence>
<dbReference type="Pfam" id="PF07005">
    <property type="entry name" value="SBD_N"/>
    <property type="match status" value="1"/>
</dbReference>
<dbReference type="SUPFAM" id="SSF142764">
    <property type="entry name" value="YgbK-like"/>
    <property type="match status" value="1"/>
</dbReference>
<protein>
    <submittedName>
        <fullName evidence="9">Four-carbon acid sugar kinase family protein</fullName>
        <ecNumber evidence="9">2.7.1.-</ecNumber>
    </submittedName>
</protein>
<reference evidence="10" key="1">
    <citation type="journal article" date="2019" name="Int. J. Syst. Evol. Microbiol.">
        <title>The Global Catalogue of Microorganisms (GCM) 10K type strain sequencing project: providing services to taxonomists for standard genome sequencing and annotation.</title>
        <authorList>
            <consortium name="The Broad Institute Genomics Platform"/>
            <consortium name="The Broad Institute Genome Sequencing Center for Infectious Disease"/>
            <person name="Wu L."/>
            <person name="Ma J."/>
        </authorList>
    </citation>
    <scope>NUCLEOTIDE SEQUENCE [LARGE SCALE GENOMIC DNA]</scope>
    <source>
        <strain evidence="10">TBRC 1826</strain>
    </source>
</reference>
<dbReference type="InterPro" id="IPR037051">
    <property type="entry name" value="4-carb_acid_sugar_kinase_N_sf"/>
</dbReference>
<dbReference type="Pfam" id="PF17042">
    <property type="entry name" value="NBD_C"/>
    <property type="match status" value="1"/>
</dbReference>
<evidence type="ECO:0000256" key="6">
    <source>
        <dbReference type="ARBA" id="ARBA00023277"/>
    </source>
</evidence>
<dbReference type="Proteomes" id="UP001595847">
    <property type="component" value="Unassembled WGS sequence"/>
</dbReference>
<accession>A0ABV8FTT1</accession>
<evidence type="ECO:0000259" key="8">
    <source>
        <dbReference type="Pfam" id="PF17042"/>
    </source>
</evidence>
<dbReference type="Gene3D" id="3.40.980.20">
    <property type="entry name" value="Four-carbon acid sugar kinase, nucleotide binding domain"/>
    <property type="match status" value="1"/>
</dbReference>
<keyword evidence="10" id="KW-1185">Reference proteome</keyword>
<dbReference type="Gene3D" id="3.40.50.10840">
    <property type="entry name" value="Putative sugar-binding, N-terminal domain"/>
    <property type="match status" value="1"/>
</dbReference>
<keyword evidence="5" id="KW-0067">ATP-binding</keyword>
<evidence type="ECO:0000256" key="1">
    <source>
        <dbReference type="ARBA" id="ARBA00005715"/>
    </source>
</evidence>
<keyword evidence="4 9" id="KW-0418">Kinase</keyword>
<dbReference type="EC" id="2.7.1.-" evidence="9"/>
<proteinExistence type="inferred from homology"/>
<evidence type="ECO:0000259" key="7">
    <source>
        <dbReference type="Pfam" id="PF07005"/>
    </source>
</evidence>
<evidence type="ECO:0000256" key="2">
    <source>
        <dbReference type="ARBA" id="ARBA00022679"/>
    </source>
</evidence>
<evidence type="ECO:0000313" key="9">
    <source>
        <dbReference type="EMBL" id="MFC3998011.1"/>
    </source>
</evidence>
<dbReference type="EMBL" id="JBHSBH010000012">
    <property type="protein sequence ID" value="MFC3998011.1"/>
    <property type="molecule type" value="Genomic_DNA"/>
</dbReference>
<name>A0ABV8FTT1_9ACTN</name>
<keyword evidence="3" id="KW-0547">Nucleotide-binding</keyword>
<dbReference type="InterPro" id="IPR031475">
    <property type="entry name" value="NBD_C"/>
</dbReference>
<comment type="similarity">
    <text evidence="1">Belongs to the four-carbon acid sugar kinase family.</text>
</comment>
<keyword evidence="2 9" id="KW-0808">Transferase</keyword>
<sequence length="394" mass="39800">MTPAIALVADDLTGANDTAVRFLRAGWTTELQLGTAPAAADVVAVTTDSRALAPAEAAAAVTGEVRRLREAGARHLYKKVDSTLRGPILAEIEAARAAWAPGATVVVCPAFPEAGRTVRDGVLLVDGVEAHLTSVGSDPVTPVRESHIPTLLGGAHVRLTGDDTAAHARQLAEAGPIAVPDAETAADLERIAAAVALLGADTVPVGSAGLAGPMAGAWAAQESPAPALVVVTSLHSATRGQADRIAAEDPGAIERPTPEQVADDTAWTAWCAGLDARFGNDRGTIVLLAPEDRGRGLDPALVARRFGELAADLAGRHPIAGLVVTGGDGARAVVDALGANGITLIGEIAAGIPIGALSGGPLRDTLIITKAGGFGDPDALLTAASAVRHRRQHP</sequence>
<gene>
    <name evidence="9" type="ORF">ACFOVU_18915</name>
</gene>
<dbReference type="InterPro" id="IPR042213">
    <property type="entry name" value="NBD_C_sf"/>
</dbReference>
<comment type="caution">
    <text evidence="9">The sequence shown here is derived from an EMBL/GenBank/DDBJ whole genome shotgun (WGS) entry which is preliminary data.</text>
</comment>
<dbReference type="InterPro" id="IPR010737">
    <property type="entry name" value="4-carb_acid_sugar_kinase_N"/>
</dbReference>
<dbReference type="RefSeq" id="WP_378535468.1">
    <property type="nucleotide sequence ID" value="NZ_JBHSBH010000012.1"/>
</dbReference>
<evidence type="ECO:0000313" key="10">
    <source>
        <dbReference type="Proteomes" id="UP001595847"/>
    </source>
</evidence>